<keyword evidence="2" id="KW-1185">Reference proteome</keyword>
<evidence type="ECO:0000313" key="1">
    <source>
        <dbReference type="EMBL" id="KAI4344199.1"/>
    </source>
</evidence>
<comment type="caution">
    <text evidence="1">The sequence shown here is derived from an EMBL/GenBank/DDBJ whole genome shotgun (WGS) entry which is preliminary data.</text>
</comment>
<reference evidence="1 2" key="1">
    <citation type="journal article" date="2022" name="DNA Res.">
        <title>Chromosomal-level genome assembly of the orchid tree Bauhinia variegata (Leguminosae; Cercidoideae) supports the allotetraploid origin hypothesis of Bauhinia.</title>
        <authorList>
            <person name="Zhong Y."/>
            <person name="Chen Y."/>
            <person name="Zheng D."/>
            <person name="Pang J."/>
            <person name="Liu Y."/>
            <person name="Luo S."/>
            <person name="Meng S."/>
            <person name="Qian L."/>
            <person name="Wei D."/>
            <person name="Dai S."/>
            <person name="Zhou R."/>
        </authorList>
    </citation>
    <scope>NUCLEOTIDE SEQUENCE [LARGE SCALE GENOMIC DNA]</scope>
    <source>
        <strain evidence="1">BV-YZ2020</strain>
    </source>
</reference>
<protein>
    <submittedName>
        <fullName evidence="1">Uncharacterized protein</fullName>
    </submittedName>
</protein>
<evidence type="ECO:0000313" key="2">
    <source>
        <dbReference type="Proteomes" id="UP000828941"/>
    </source>
</evidence>
<dbReference type="EMBL" id="CM039430">
    <property type="protein sequence ID" value="KAI4344199.1"/>
    <property type="molecule type" value="Genomic_DNA"/>
</dbReference>
<name>A0ACB9P8K1_BAUVA</name>
<sequence length="269" mass="30319">MPEKEQRPQHPTLPHCPGLDPLNSGLKFKVFSLLESIRCDPKCSKRVREHSAFAIAALIRFNKYVFASQVLTGPTIRALIAMAFAHSIQVLCSLIRSPLVDEIESNGEIPKIRSLLNWQELQVRVLAVDCVLEIGYYGPKEAVEAMLKEGLIKKLMELQRSKLGGDLIGIIGKRERLVLEVLRGRESHQKRFLNSHSFASCVARFAVQLEVGEGLRQRGKELLTLLPLLLRRCGCCGVHKNDKIVRSGLQCIMWLSKIFHIPIICLPKK</sequence>
<gene>
    <name evidence="1" type="ORF">L6164_011450</name>
</gene>
<organism evidence="1 2">
    <name type="scientific">Bauhinia variegata</name>
    <name type="common">Purple orchid tree</name>
    <name type="synonym">Phanera variegata</name>
    <dbReference type="NCBI Taxonomy" id="167791"/>
    <lineage>
        <taxon>Eukaryota</taxon>
        <taxon>Viridiplantae</taxon>
        <taxon>Streptophyta</taxon>
        <taxon>Embryophyta</taxon>
        <taxon>Tracheophyta</taxon>
        <taxon>Spermatophyta</taxon>
        <taxon>Magnoliopsida</taxon>
        <taxon>eudicotyledons</taxon>
        <taxon>Gunneridae</taxon>
        <taxon>Pentapetalae</taxon>
        <taxon>rosids</taxon>
        <taxon>fabids</taxon>
        <taxon>Fabales</taxon>
        <taxon>Fabaceae</taxon>
        <taxon>Cercidoideae</taxon>
        <taxon>Cercideae</taxon>
        <taxon>Bauhiniinae</taxon>
        <taxon>Bauhinia</taxon>
    </lineage>
</organism>
<dbReference type="Proteomes" id="UP000828941">
    <property type="component" value="Chromosome 5"/>
</dbReference>
<proteinExistence type="predicted"/>
<accession>A0ACB9P8K1</accession>